<gene>
    <name evidence="1" type="ORF">PMW_174</name>
</gene>
<dbReference type="EMBL" id="KU862660">
    <property type="protein sequence ID" value="ANA49299.1"/>
    <property type="molecule type" value="Genomic_DNA"/>
</dbReference>
<sequence>MTSCGTMFSLMTRKRAVISLSKHLLRRHTMTKGIVVECPKGVYTRIMPGSKAMELYEESKKPGGNKGTKQKPSAADQFVAHMNMLHTTYLKEIGNVRN</sequence>
<name>A0A1S5R1M5_9CAUD</name>
<accession>A0A1S5R1M5</accession>
<proteinExistence type="predicted"/>
<organism evidence="1 2">
    <name type="scientific">Pseudomonas phage phiPMW</name>
    <dbReference type="NCBI Taxonomy" id="1815582"/>
    <lineage>
        <taxon>Viruses</taxon>
        <taxon>Duplodnaviria</taxon>
        <taxon>Heunggongvirae</taxon>
        <taxon>Uroviricota</taxon>
        <taxon>Caudoviricetes</taxon>
        <taxon>Plaisancevirus</taxon>
        <taxon>Plaisancevirus PMW</taxon>
    </lineage>
</organism>
<protein>
    <submittedName>
        <fullName evidence="1">Uncharacterized protein</fullName>
    </submittedName>
</protein>
<evidence type="ECO:0000313" key="2">
    <source>
        <dbReference type="Proteomes" id="UP000223738"/>
    </source>
</evidence>
<keyword evidence="2" id="KW-1185">Reference proteome</keyword>
<dbReference type="Proteomes" id="UP000223738">
    <property type="component" value="Segment"/>
</dbReference>
<evidence type="ECO:0000313" key="1">
    <source>
        <dbReference type="EMBL" id="ANA49299.1"/>
    </source>
</evidence>
<reference evidence="1 2" key="1">
    <citation type="submission" date="2016-03" db="EMBL/GenBank/DDBJ databases">
        <title>Characterization of pf16 and phiPMW: Two novel phages infecting Pseudomonas putida PpG1.</title>
        <authorList>
            <person name="Magill D.J."/>
            <person name="Krylov V.N."/>
            <person name="Allen C.C.R."/>
            <person name="McGrath J.W."/>
            <person name="Quinn J.P."/>
            <person name="Kulakov L.A."/>
        </authorList>
    </citation>
    <scope>NUCLEOTIDE SEQUENCE [LARGE SCALE GENOMIC DNA]</scope>
</reference>